<evidence type="ECO:0000313" key="2">
    <source>
        <dbReference type="EMBL" id="ORJ59037.1"/>
    </source>
</evidence>
<evidence type="ECO:0000313" key="3">
    <source>
        <dbReference type="Proteomes" id="UP000193136"/>
    </source>
</evidence>
<name>A0A1X0Y1R4_9BACT</name>
<dbReference type="InterPro" id="IPR050834">
    <property type="entry name" value="Glycosyltransf_2"/>
</dbReference>
<reference evidence="2 3" key="1">
    <citation type="submission" date="2017-03" db="EMBL/GenBank/DDBJ databases">
        <title>Genome sequence of Geothermobacter sp. EPR-M, Deep-Sea Iron Reducer.</title>
        <authorList>
            <person name="Tully B."/>
            <person name="Savalia P."/>
            <person name="Abuyen K."/>
            <person name="Baughan C."/>
            <person name="Romero E."/>
            <person name="Ronkowski C."/>
            <person name="Torres B."/>
            <person name="Tremblay J."/>
            <person name="Trujillo A."/>
            <person name="Tyler M."/>
            <person name="Perez-Rodriguez I."/>
            <person name="Amend J."/>
        </authorList>
    </citation>
    <scope>NUCLEOTIDE SEQUENCE [LARGE SCALE GENOMIC DNA]</scope>
    <source>
        <strain evidence="2 3">EPR-M</strain>
    </source>
</reference>
<organism evidence="2 3">
    <name type="scientific">Geothermobacter hydrogeniphilus</name>
    <dbReference type="NCBI Taxonomy" id="1969733"/>
    <lineage>
        <taxon>Bacteria</taxon>
        <taxon>Pseudomonadati</taxon>
        <taxon>Thermodesulfobacteriota</taxon>
        <taxon>Desulfuromonadia</taxon>
        <taxon>Desulfuromonadales</taxon>
        <taxon>Geothermobacteraceae</taxon>
        <taxon>Geothermobacter</taxon>
    </lineage>
</organism>
<dbReference type="Gene3D" id="3.90.550.10">
    <property type="entry name" value="Spore Coat Polysaccharide Biosynthesis Protein SpsA, Chain A"/>
    <property type="match status" value="1"/>
</dbReference>
<dbReference type="RefSeq" id="WP_085010796.1">
    <property type="nucleotide sequence ID" value="NZ_NAAD01000013.1"/>
</dbReference>
<feature type="domain" description="Glycosyltransferase 2-like" evidence="1">
    <location>
        <begin position="5"/>
        <end position="110"/>
    </location>
</feature>
<dbReference type="AlphaFoldDB" id="A0A1X0Y1R4"/>
<dbReference type="InterPro" id="IPR001173">
    <property type="entry name" value="Glyco_trans_2-like"/>
</dbReference>
<dbReference type="PANTHER" id="PTHR43685">
    <property type="entry name" value="GLYCOSYLTRANSFERASE"/>
    <property type="match status" value="1"/>
</dbReference>
<evidence type="ECO:0000259" key="1">
    <source>
        <dbReference type="Pfam" id="PF00535"/>
    </source>
</evidence>
<accession>A0A1X0Y1R4</accession>
<gene>
    <name evidence="2" type="ORF">B5V00_10720</name>
</gene>
<dbReference type="InterPro" id="IPR029044">
    <property type="entry name" value="Nucleotide-diphossugar_trans"/>
</dbReference>
<dbReference type="Proteomes" id="UP000193136">
    <property type="component" value="Unassembled WGS sequence"/>
</dbReference>
<dbReference type="OrthoDB" id="9786172at2"/>
<sequence>MNKISVVMATCNGARYLSSQIDSILNQTLLPDELIIVDDFSDDESFTIVQAYQDRFPDRVRVFQNTERLGVNKNFEKAATLATGELIFFSDQDDIWEEEKIEVMVAHRGDASLLYSNGMIIDGEGEIIHENELEFLRVPAVQGTPLFYQIEGNSISGHNVLATRELVAKALPFCDACMYDKWLGLVACLLNGIRFLDLKLVRHRMHNSNAQNNPELRKTNSGGKKSGRLMRFREDCAIKRDLLRQLFRIPVGEFPHKDLLRLYVDHLETSHRRFFNRTLYRELLKHNYGGSLNLSPPKLRKRIRRIARGELYYRIFFV</sequence>
<dbReference type="EMBL" id="NAAD01000013">
    <property type="protein sequence ID" value="ORJ59037.1"/>
    <property type="molecule type" value="Genomic_DNA"/>
</dbReference>
<dbReference type="STRING" id="1969733.B5V00_10720"/>
<proteinExistence type="predicted"/>
<dbReference type="PANTHER" id="PTHR43685:SF2">
    <property type="entry name" value="GLYCOSYLTRANSFERASE 2-LIKE DOMAIN-CONTAINING PROTEIN"/>
    <property type="match status" value="1"/>
</dbReference>
<comment type="caution">
    <text evidence="2">The sequence shown here is derived from an EMBL/GenBank/DDBJ whole genome shotgun (WGS) entry which is preliminary data.</text>
</comment>
<keyword evidence="3" id="KW-1185">Reference proteome</keyword>
<dbReference type="Pfam" id="PF00535">
    <property type="entry name" value="Glycos_transf_2"/>
    <property type="match status" value="1"/>
</dbReference>
<dbReference type="SUPFAM" id="SSF53448">
    <property type="entry name" value="Nucleotide-diphospho-sugar transferases"/>
    <property type="match status" value="1"/>
</dbReference>
<protein>
    <recommendedName>
        <fullName evidence="1">Glycosyltransferase 2-like domain-containing protein</fullName>
    </recommendedName>
</protein>